<proteinExistence type="predicted"/>
<dbReference type="GO" id="GO:0004067">
    <property type="term" value="F:asparaginase activity"/>
    <property type="evidence" value="ECO:0007669"/>
    <property type="project" value="UniProtKB-EC"/>
</dbReference>
<dbReference type="RefSeq" id="WP_231819141.1">
    <property type="nucleotide sequence ID" value="NZ_CP082781.1"/>
</dbReference>
<feature type="domain" description="L-asparaginase N-terminal" evidence="2">
    <location>
        <begin position="13"/>
        <end position="183"/>
    </location>
</feature>
<dbReference type="InterPro" id="IPR027475">
    <property type="entry name" value="Asparaginase/glutaminase_AS2"/>
</dbReference>
<dbReference type="PANTHER" id="PTHR11707">
    <property type="entry name" value="L-ASPARAGINASE"/>
    <property type="match status" value="1"/>
</dbReference>
<dbReference type="Pfam" id="PF00710">
    <property type="entry name" value="Asparaginase"/>
    <property type="match status" value="1"/>
</dbReference>
<dbReference type="SUPFAM" id="SSF53774">
    <property type="entry name" value="Glutaminase/Asparaginase"/>
    <property type="match status" value="1"/>
</dbReference>
<dbReference type="PROSITE" id="PS51732">
    <property type="entry name" value="ASN_GLN_ASE_3"/>
    <property type="match status" value="1"/>
</dbReference>
<dbReference type="InterPro" id="IPR027474">
    <property type="entry name" value="L-asparaginase_N"/>
</dbReference>
<evidence type="ECO:0000313" key="4">
    <source>
        <dbReference type="EMBL" id="UGS25222.1"/>
    </source>
</evidence>
<dbReference type="EC" id="3.5.1.1" evidence="4"/>
<feature type="domain" description="Asparaginase/glutaminase C-terminal" evidence="3">
    <location>
        <begin position="213"/>
        <end position="328"/>
    </location>
</feature>
<reference evidence="4 5" key="1">
    <citation type="submission" date="2023-01" db="EMBL/GenBank/DDBJ databases">
        <title>Characterization of estradiol degrading bacteria Microbacterium sp. MZT7 and reveal degrading genes through genome analysis.</title>
        <authorList>
            <person name="Hao P."/>
            <person name="Gao Y."/>
        </authorList>
    </citation>
    <scope>NUCLEOTIDE SEQUENCE [LARGE SCALE GENOMIC DNA]</scope>
    <source>
        <strain evidence="4 5">MZT7</strain>
    </source>
</reference>
<dbReference type="PANTHER" id="PTHR11707:SF28">
    <property type="entry name" value="60 KDA LYSOPHOSPHOLIPASE"/>
    <property type="match status" value="1"/>
</dbReference>
<dbReference type="Gene3D" id="3.40.50.40">
    <property type="match status" value="1"/>
</dbReference>
<gene>
    <name evidence="4" type="ORF">K8F61_11015</name>
</gene>
<name>A0ABY3RRV6_9MICO</name>
<dbReference type="InterPro" id="IPR027473">
    <property type="entry name" value="L-asparaginase_C"/>
</dbReference>
<dbReference type="Proteomes" id="UP001199642">
    <property type="component" value="Chromosome"/>
</dbReference>
<sequence>MAANRTPTIEDELLVVYTGGTFGMRDEGHGLEAAADRESTLAALVRAADPSARPWRYLPIPRIIDSADADLTHALSIAATIRDHVTGARGVLVVHGTDTLAYTAAVAAFALADVPIPIVFTGAQRPVDEPGSDAPANFALAYRHADDGAPGVRIAFGGSVLPAVRAVKRSADEDEAFAAFRPLAADAAGTAVLRSRLAALDPRQRGGRPLPAVGLLRVFPGLDARLVRAAADLYPDGLILECYGAGTAPTSDTALRQTIEDATRAGTPVVAITQCQTGTVQLRRYAVGAALHRAGAWDGYDLTADAALAKLGVLTALGLDADERRALFAINLVGEQSTG</sequence>
<dbReference type="PIRSF" id="PIRSF001220">
    <property type="entry name" value="L-ASNase_gatD"/>
    <property type="match status" value="1"/>
</dbReference>
<dbReference type="SMART" id="SM00870">
    <property type="entry name" value="Asparaginase"/>
    <property type="match status" value="1"/>
</dbReference>
<protein>
    <submittedName>
        <fullName evidence="4">Asparaginase domain-containing protein</fullName>
        <ecNumber evidence="4">3.5.1.1</ecNumber>
    </submittedName>
</protein>
<dbReference type="InterPro" id="IPR040919">
    <property type="entry name" value="Asparaginase_C"/>
</dbReference>
<feature type="active site" evidence="1">
    <location>
        <position position="97"/>
    </location>
</feature>
<dbReference type="InterPro" id="IPR037152">
    <property type="entry name" value="L-asparaginase_N_sf"/>
</dbReference>
<dbReference type="Gene3D" id="3.40.50.1170">
    <property type="entry name" value="L-asparaginase, N-terminal domain"/>
    <property type="match status" value="1"/>
</dbReference>
<dbReference type="EMBL" id="CP082781">
    <property type="protein sequence ID" value="UGS25222.1"/>
    <property type="molecule type" value="Genomic_DNA"/>
</dbReference>
<dbReference type="PIRSF" id="PIRSF500176">
    <property type="entry name" value="L_ASNase"/>
    <property type="match status" value="1"/>
</dbReference>
<evidence type="ECO:0000256" key="1">
    <source>
        <dbReference type="PROSITE-ProRule" id="PRU10100"/>
    </source>
</evidence>
<evidence type="ECO:0000259" key="3">
    <source>
        <dbReference type="Pfam" id="PF17763"/>
    </source>
</evidence>
<dbReference type="InterPro" id="IPR036152">
    <property type="entry name" value="Asp/glu_Ase-like_sf"/>
</dbReference>
<dbReference type="PROSITE" id="PS00917">
    <property type="entry name" value="ASN_GLN_ASE_2"/>
    <property type="match status" value="1"/>
</dbReference>
<dbReference type="InterPro" id="IPR006034">
    <property type="entry name" value="Asparaginase/glutaminase-like"/>
</dbReference>
<dbReference type="PRINTS" id="PR00139">
    <property type="entry name" value="ASNGLNASE"/>
</dbReference>
<keyword evidence="5" id="KW-1185">Reference proteome</keyword>
<evidence type="ECO:0000313" key="5">
    <source>
        <dbReference type="Proteomes" id="UP001199642"/>
    </source>
</evidence>
<dbReference type="SFLD" id="SFLDS00057">
    <property type="entry name" value="Glutaminase/Asparaginase"/>
    <property type="match status" value="1"/>
</dbReference>
<evidence type="ECO:0000259" key="2">
    <source>
        <dbReference type="Pfam" id="PF00710"/>
    </source>
</evidence>
<keyword evidence="4" id="KW-0378">Hydrolase</keyword>
<dbReference type="Pfam" id="PF17763">
    <property type="entry name" value="Asparaginase_C"/>
    <property type="match status" value="1"/>
</dbReference>
<organism evidence="4 5">
    <name type="scientific">Microbacterium resistens</name>
    <dbReference type="NCBI Taxonomy" id="156977"/>
    <lineage>
        <taxon>Bacteria</taxon>
        <taxon>Bacillati</taxon>
        <taxon>Actinomycetota</taxon>
        <taxon>Actinomycetes</taxon>
        <taxon>Micrococcales</taxon>
        <taxon>Microbacteriaceae</taxon>
        <taxon>Microbacterium</taxon>
    </lineage>
</organism>
<accession>A0ABY3RRV6</accession>